<dbReference type="EMBL" id="ML992501">
    <property type="protein sequence ID" value="KAF2227695.1"/>
    <property type="molecule type" value="Genomic_DNA"/>
</dbReference>
<organism evidence="1 2">
    <name type="scientific">Elsinoe ampelina</name>
    <dbReference type="NCBI Taxonomy" id="302913"/>
    <lineage>
        <taxon>Eukaryota</taxon>
        <taxon>Fungi</taxon>
        <taxon>Dikarya</taxon>
        <taxon>Ascomycota</taxon>
        <taxon>Pezizomycotina</taxon>
        <taxon>Dothideomycetes</taxon>
        <taxon>Dothideomycetidae</taxon>
        <taxon>Myriangiales</taxon>
        <taxon>Elsinoaceae</taxon>
        <taxon>Elsinoe</taxon>
    </lineage>
</organism>
<sequence>MENPLFNFDTSKVPLDITISNNTLLLSYDPSRPIQVFFAGRRPLARRSDFDFSPPEDDFSFSPPLAPGTFSVREDALPAPVDLAPDARGTRYILIRSYAELSDEECNRIESLGVADLVEEDDNIYVGIYEQNDLDELRRLDFLAYVDVNQRFFKISAGLRYSARTRRVVADGTSSDSTSPAPEASHINVAIGFFRRPVWGPGQVYDQLIAAGIIPPETIRPTGDIIHAVVALRHLSRLTRCDSIQCVLDDSGMRFDNNQGFGRVNVNGSLFVIEAECVDPSAQKEGGFVDIPDPVKNIQEIGKGSEHSYTIDITAADGPFAPTKKLKATLTWLDPGNKKLVYRLGLAVILGGKRRHGNFGPKKQKSPYVYDEDNNVQQVIWDPAPSGTATIIVKCLRLPKGTRGCGYALAWSLE</sequence>
<proteinExistence type="predicted"/>
<reference evidence="2" key="1">
    <citation type="journal article" date="2020" name="Stud. Mycol.">
        <title>101 Dothideomycetes genomes: A test case for predicting lifestyles and emergence of pathogens.</title>
        <authorList>
            <person name="Haridas S."/>
            <person name="Albert R."/>
            <person name="Binder M."/>
            <person name="Bloem J."/>
            <person name="LaButti K."/>
            <person name="Salamov A."/>
            <person name="Andreopoulos B."/>
            <person name="Baker S."/>
            <person name="Barry K."/>
            <person name="Bills G."/>
            <person name="Bluhm B."/>
            <person name="Cannon C."/>
            <person name="Castanera R."/>
            <person name="Culley D."/>
            <person name="Daum C."/>
            <person name="Ezra D."/>
            <person name="Gonzalez J."/>
            <person name="Henrissat B."/>
            <person name="Kuo A."/>
            <person name="Liang C."/>
            <person name="Lipzen A."/>
            <person name="Lutzoni F."/>
            <person name="Magnuson J."/>
            <person name="Mondo S."/>
            <person name="Nolan M."/>
            <person name="Ohm R."/>
            <person name="Pangilinan J."/>
            <person name="Park H.-J."/>
            <person name="Ramirez L."/>
            <person name="Alfaro M."/>
            <person name="Sun H."/>
            <person name="Tritt A."/>
            <person name="Yoshinaga Y."/>
            <person name="Zwiers L.-H."/>
            <person name="Turgeon B."/>
            <person name="Goodwin S."/>
            <person name="Spatafora J."/>
            <person name="Crous P."/>
            <person name="Grigoriev I."/>
        </authorList>
    </citation>
    <scope>NUCLEOTIDE SEQUENCE [LARGE SCALE GENOMIC DNA]</scope>
    <source>
        <strain evidence="2">CECT 20119</strain>
    </source>
</reference>
<dbReference type="SUPFAM" id="SSF49785">
    <property type="entry name" value="Galactose-binding domain-like"/>
    <property type="match status" value="1"/>
</dbReference>
<protein>
    <submittedName>
        <fullName evidence="1">Uncharacterized protein</fullName>
    </submittedName>
</protein>
<dbReference type="Gene3D" id="2.60.120.380">
    <property type="match status" value="1"/>
</dbReference>
<gene>
    <name evidence="1" type="ORF">BDZ85DRAFT_277574</name>
</gene>
<name>A0A6A6GPM7_9PEZI</name>
<evidence type="ECO:0000313" key="1">
    <source>
        <dbReference type="EMBL" id="KAF2227695.1"/>
    </source>
</evidence>
<dbReference type="OrthoDB" id="10256524at2759"/>
<keyword evidence="2" id="KW-1185">Reference proteome</keyword>
<evidence type="ECO:0000313" key="2">
    <source>
        <dbReference type="Proteomes" id="UP000799538"/>
    </source>
</evidence>
<dbReference type="Proteomes" id="UP000799538">
    <property type="component" value="Unassembled WGS sequence"/>
</dbReference>
<dbReference type="AlphaFoldDB" id="A0A6A6GPM7"/>
<dbReference type="InterPro" id="IPR008979">
    <property type="entry name" value="Galactose-bd-like_sf"/>
</dbReference>
<accession>A0A6A6GPM7</accession>